<gene>
    <name evidence="1" type="ORF">PARMNEM_LOCUS10485</name>
</gene>
<dbReference type="EMBL" id="CAVLGL010000085">
    <property type="protein sequence ID" value="CAK1590067.1"/>
    <property type="molecule type" value="Genomic_DNA"/>
</dbReference>
<evidence type="ECO:0000313" key="2">
    <source>
        <dbReference type="Proteomes" id="UP001314205"/>
    </source>
</evidence>
<comment type="caution">
    <text evidence="1">The sequence shown here is derived from an EMBL/GenBank/DDBJ whole genome shotgun (WGS) entry which is preliminary data.</text>
</comment>
<proteinExistence type="predicted"/>
<name>A0AAV1L6Q2_9NEOP</name>
<dbReference type="AlphaFoldDB" id="A0AAV1L6Q2"/>
<keyword evidence="2" id="KW-1185">Reference proteome</keyword>
<sequence>MSGITYVEYILTTAFHIIKSIFFCFIHCGLGSLDVLGWRCESGCHRIGCTWIGWDLRVGRAHSSHRILGFSDLNNGSRIFGSYQRISDGGGLKFWNRGFRGFDSDIFM</sequence>
<accession>A0AAV1L6Q2</accession>
<reference evidence="1 2" key="1">
    <citation type="submission" date="2023-11" db="EMBL/GenBank/DDBJ databases">
        <authorList>
            <person name="Hedman E."/>
            <person name="Englund M."/>
            <person name="Stromberg M."/>
            <person name="Nyberg Akerstrom W."/>
            <person name="Nylinder S."/>
            <person name="Jareborg N."/>
            <person name="Kallberg Y."/>
            <person name="Kronander E."/>
        </authorList>
    </citation>
    <scope>NUCLEOTIDE SEQUENCE [LARGE SCALE GENOMIC DNA]</scope>
</reference>
<protein>
    <submittedName>
        <fullName evidence="1">Uncharacterized protein</fullName>
    </submittedName>
</protein>
<organism evidence="1 2">
    <name type="scientific">Parnassius mnemosyne</name>
    <name type="common">clouded apollo</name>
    <dbReference type="NCBI Taxonomy" id="213953"/>
    <lineage>
        <taxon>Eukaryota</taxon>
        <taxon>Metazoa</taxon>
        <taxon>Ecdysozoa</taxon>
        <taxon>Arthropoda</taxon>
        <taxon>Hexapoda</taxon>
        <taxon>Insecta</taxon>
        <taxon>Pterygota</taxon>
        <taxon>Neoptera</taxon>
        <taxon>Endopterygota</taxon>
        <taxon>Lepidoptera</taxon>
        <taxon>Glossata</taxon>
        <taxon>Ditrysia</taxon>
        <taxon>Papilionoidea</taxon>
        <taxon>Papilionidae</taxon>
        <taxon>Parnassiinae</taxon>
        <taxon>Parnassini</taxon>
        <taxon>Parnassius</taxon>
        <taxon>Driopa</taxon>
    </lineage>
</organism>
<dbReference type="Proteomes" id="UP001314205">
    <property type="component" value="Unassembled WGS sequence"/>
</dbReference>
<evidence type="ECO:0000313" key="1">
    <source>
        <dbReference type="EMBL" id="CAK1590067.1"/>
    </source>
</evidence>